<organism evidence="2">
    <name type="scientific">uncultured Microbacterium sp</name>
    <dbReference type="NCBI Taxonomy" id="191216"/>
    <lineage>
        <taxon>Bacteria</taxon>
        <taxon>Bacillati</taxon>
        <taxon>Actinomycetota</taxon>
        <taxon>Actinomycetes</taxon>
        <taxon>Micrococcales</taxon>
        <taxon>Microbacteriaceae</taxon>
        <taxon>Microbacterium</taxon>
        <taxon>environmental samples</taxon>
    </lineage>
</organism>
<sequence length="267" mass="29036">MPFTPAHAVIALPFVRTPLLPAAVAVGAMAPDLPLFLRGTPLTYQVTHTNLVVTVVLAFVLLAGWYLVLRPAVRELIPRVLAARLPREWDAGGLSVIRTVSAPRERAARPIWGDAVRFPILLVVSLLIGALSHVVWDAFTHEGRWGVELVPALAAEWGPLSGYKWLQHGSSIFGVTVLAIWGLIWVARRGGDGAVDRSLPDGVRWAWGLSLPVILAIAWFTGLAARGPFTEAFTPQHLGYLVLPPACAVWGVITIVLCVMVQVLRRR</sequence>
<evidence type="ECO:0000313" key="2">
    <source>
        <dbReference type="EMBL" id="SBS71446.1"/>
    </source>
</evidence>
<dbReference type="EMBL" id="FLQR01000006">
    <property type="protein sequence ID" value="SBS71446.1"/>
    <property type="molecule type" value="Genomic_DNA"/>
</dbReference>
<protein>
    <submittedName>
        <fullName evidence="2">Gram-positive anchor</fullName>
    </submittedName>
</protein>
<dbReference type="InterPro" id="IPR025238">
    <property type="entry name" value="DUF4184"/>
</dbReference>
<feature type="transmembrane region" description="Helical" evidence="1">
    <location>
        <begin position="116"/>
        <end position="136"/>
    </location>
</feature>
<dbReference type="Pfam" id="PF13803">
    <property type="entry name" value="DUF4184"/>
    <property type="match status" value="1"/>
</dbReference>
<keyword evidence="1" id="KW-0812">Transmembrane</keyword>
<name>A0A1Y5NYG6_9MICO</name>
<feature type="transmembrane region" description="Helical" evidence="1">
    <location>
        <begin position="237"/>
        <end position="264"/>
    </location>
</feature>
<gene>
    <name evidence="2" type="ORF">MIPYR_20012</name>
</gene>
<feature type="transmembrane region" description="Helical" evidence="1">
    <location>
        <begin position="205"/>
        <end position="225"/>
    </location>
</feature>
<accession>A0A1Y5NYG6</accession>
<keyword evidence="1" id="KW-1133">Transmembrane helix</keyword>
<dbReference type="AlphaFoldDB" id="A0A1Y5NYG6"/>
<evidence type="ECO:0000256" key="1">
    <source>
        <dbReference type="SAM" id="Phobius"/>
    </source>
</evidence>
<dbReference type="RefSeq" id="WP_295574393.1">
    <property type="nucleotide sequence ID" value="NZ_FLQR01000006.1"/>
</dbReference>
<feature type="transmembrane region" description="Helical" evidence="1">
    <location>
        <begin position="165"/>
        <end position="184"/>
    </location>
</feature>
<feature type="transmembrane region" description="Helical" evidence="1">
    <location>
        <begin position="51"/>
        <end position="69"/>
    </location>
</feature>
<keyword evidence="1" id="KW-0472">Membrane</keyword>
<proteinExistence type="predicted"/>
<reference evidence="2" key="1">
    <citation type="submission" date="2016-03" db="EMBL/GenBank/DDBJ databases">
        <authorList>
            <person name="Ploux O."/>
        </authorList>
    </citation>
    <scope>NUCLEOTIDE SEQUENCE</scope>
    <source>
        <strain evidence="2">UC1</strain>
    </source>
</reference>